<sequence>MLRYFIATNFWLTFTILLLVSSTPRYQIVGNASQKHYGVYGYAVFGLGNMSSFFYWTVISLSVLAVLIFFRAWKKTESIPVNSS</sequence>
<keyword evidence="1" id="KW-0812">Transmembrane</keyword>
<feature type="transmembrane region" description="Helical" evidence="1">
    <location>
        <begin position="53"/>
        <end position="73"/>
    </location>
</feature>
<keyword evidence="1" id="KW-0472">Membrane</keyword>
<proteinExistence type="predicted"/>
<comment type="caution">
    <text evidence="2">The sequence shown here is derived from an EMBL/GenBank/DDBJ whole genome shotgun (WGS) entry which is preliminary data.</text>
</comment>
<keyword evidence="1" id="KW-1133">Transmembrane helix</keyword>
<name>A0A3D3RF11_9PLAN</name>
<evidence type="ECO:0000256" key="1">
    <source>
        <dbReference type="SAM" id="Phobius"/>
    </source>
</evidence>
<dbReference type="AlphaFoldDB" id="A0A3D3RF11"/>
<evidence type="ECO:0000313" key="2">
    <source>
        <dbReference type="EMBL" id="HCO27216.1"/>
    </source>
</evidence>
<reference evidence="2 3" key="1">
    <citation type="journal article" date="2018" name="Nat. Biotechnol.">
        <title>A standardized bacterial taxonomy based on genome phylogeny substantially revises the tree of life.</title>
        <authorList>
            <person name="Parks D.H."/>
            <person name="Chuvochina M."/>
            <person name="Waite D.W."/>
            <person name="Rinke C."/>
            <person name="Skarshewski A."/>
            <person name="Chaumeil P.A."/>
            <person name="Hugenholtz P."/>
        </authorList>
    </citation>
    <scope>NUCLEOTIDE SEQUENCE [LARGE SCALE GENOMIC DNA]</scope>
    <source>
        <strain evidence="2">UBA9375</strain>
    </source>
</reference>
<gene>
    <name evidence="2" type="ORF">DIT97_30995</name>
</gene>
<organism evidence="2 3">
    <name type="scientific">Gimesia maris</name>
    <dbReference type="NCBI Taxonomy" id="122"/>
    <lineage>
        <taxon>Bacteria</taxon>
        <taxon>Pseudomonadati</taxon>
        <taxon>Planctomycetota</taxon>
        <taxon>Planctomycetia</taxon>
        <taxon>Planctomycetales</taxon>
        <taxon>Planctomycetaceae</taxon>
        <taxon>Gimesia</taxon>
    </lineage>
</organism>
<dbReference type="Proteomes" id="UP000263642">
    <property type="component" value="Unassembled WGS sequence"/>
</dbReference>
<evidence type="ECO:0000313" key="3">
    <source>
        <dbReference type="Proteomes" id="UP000263642"/>
    </source>
</evidence>
<dbReference type="EMBL" id="DQAY01000191">
    <property type="protein sequence ID" value="HCO27216.1"/>
    <property type="molecule type" value="Genomic_DNA"/>
</dbReference>
<accession>A0A3D3RF11</accession>
<protein>
    <submittedName>
        <fullName evidence="2">Uncharacterized protein</fullName>
    </submittedName>
</protein>